<proteinExistence type="predicted"/>
<dbReference type="AlphaFoldDB" id="A0A2H1YHP9"/>
<protein>
    <submittedName>
        <fullName evidence="1">Uncharacterized protein</fullName>
    </submittedName>
</protein>
<reference evidence="2" key="1">
    <citation type="submission" date="2017-11" db="EMBL/GenBank/DDBJ databases">
        <authorList>
            <person name="Duchaud E."/>
        </authorList>
    </citation>
    <scope>NUCLEOTIDE SEQUENCE [LARGE SCALE GENOMIC DNA]</scope>
    <source>
        <strain evidence="2">Tenacibaculum sp. TNO020</strain>
    </source>
</reference>
<dbReference type="EMBL" id="OENF01000038">
    <property type="protein sequence ID" value="SOS75036.1"/>
    <property type="molecule type" value="Genomic_DNA"/>
</dbReference>
<gene>
    <name evidence="1" type="ORF">TNO020_430040</name>
</gene>
<sequence length="92" mass="10743">MFKFGIFVDIKPYKFMGKKIKLIWDFKGPDGLATAKHHCIHLKEFALIDNLAYDEVNFQELHPMHAIAFINIDESVMKIFRDALKPHRGELV</sequence>
<name>A0A2H1YHP9_9FLAO</name>
<evidence type="ECO:0000313" key="2">
    <source>
        <dbReference type="Proteomes" id="UP000234211"/>
    </source>
</evidence>
<accession>A0A2H1YHP9</accession>
<keyword evidence="2" id="KW-1185">Reference proteome</keyword>
<dbReference type="Proteomes" id="UP000234211">
    <property type="component" value="Unassembled WGS sequence"/>
</dbReference>
<evidence type="ECO:0000313" key="1">
    <source>
        <dbReference type="EMBL" id="SOS75036.1"/>
    </source>
</evidence>
<organism evidence="1 2">
    <name type="scientific">Tenacibaculum piscium</name>
    <dbReference type="NCBI Taxonomy" id="1458515"/>
    <lineage>
        <taxon>Bacteria</taxon>
        <taxon>Pseudomonadati</taxon>
        <taxon>Bacteroidota</taxon>
        <taxon>Flavobacteriia</taxon>
        <taxon>Flavobacteriales</taxon>
        <taxon>Flavobacteriaceae</taxon>
        <taxon>Tenacibaculum</taxon>
    </lineage>
</organism>